<organism evidence="5 6">
    <name type="scientific">Kribbella antibiotica</name>
    <dbReference type="NCBI Taxonomy" id="190195"/>
    <lineage>
        <taxon>Bacteria</taxon>
        <taxon>Bacillati</taxon>
        <taxon>Actinomycetota</taxon>
        <taxon>Actinomycetes</taxon>
        <taxon>Propionibacteriales</taxon>
        <taxon>Kribbellaceae</taxon>
        <taxon>Kribbella</taxon>
    </lineage>
</organism>
<name>A0A4V2YQP3_9ACTN</name>
<feature type="region of interest" description="Disordered" evidence="2">
    <location>
        <begin position="552"/>
        <end position="578"/>
    </location>
</feature>
<dbReference type="RefSeq" id="WP_132164778.1">
    <property type="nucleotide sequence ID" value="NZ_SMKX01000004.1"/>
</dbReference>
<comment type="caution">
    <text evidence="5">The sequence shown here is derived from an EMBL/GenBank/DDBJ whole genome shotgun (WGS) entry which is preliminary data.</text>
</comment>
<dbReference type="Proteomes" id="UP000295124">
    <property type="component" value="Unassembled WGS sequence"/>
</dbReference>
<dbReference type="EMBL" id="SMKX01000004">
    <property type="protein sequence ID" value="TDD62847.1"/>
    <property type="molecule type" value="Genomic_DNA"/>
</dbReference>
<dbReference type="SMART" id="SM00854">
    <property type="entry name" value="PGA_cap"/>
    <property type="match status" value="1"/>
</dbReference>
<dbReference type="OrthoDB" id="9799970at2"/>
<dbReference type="PANTHER" id="PTHR33393:SF11">
    <property type="entry name" value="POLYGLUTAMINE SYNTHESIS ACCESSORY PROTEIN RV0574C-RELATED"/>
    <property type="match status" value="1"/>
</dbReference>
<dbReference type="Pfam" id="PF09587">
    <property type="entry name" value="PGA_cap"/>
    <property type="match status" value="1"/>
</dbReference>
<keyword evidence="3" id="KW-0732">Signal</keyword>
<dbReference type="PANTHER" id="PTHR33393">
    <property type="entry name" value="POLYGLUTAMINE SYNTHESIS ACCESSORY PROTEIN RV0574C-RELATED"/>
    <property type="match status" value="1"/>
</dbReference>
<dbReference type="InterPro" id="IPR029052">
    <property type="entry name" value="Metallo-depent_PP-like"/>
</dbReference>
<dbReference type="InterPro" id="IPR019079">
    <property type="entry name" value="Capsule_synth_CapA"/>
</dbReference>
<feature type="compositionally biased region" description="Polar residues" evidence="2">
    <location>
        <begin position="566"/>
        <end position="578"/>
    </location>
</feature>
<feature type="signal peptide" evidence="3">
    <location>
        <begin position="1"/>
        <end position="21"/>
    </location>
</feature>
<sequence length="779" mass="83059">MKKRYALTLGALALVAVTVTAVVTRPVPHTDVAAAIGPPVASVSVVDEAGAPVAATVDTGGGPKPVSGQGIAQVELRSGPVLAIVSAPGYLAEPVPLGLDDAGRTVPVRLLSDHGGKRYVVHSAGDVMFGRRYQNAPQPLIPRTDAASGAEAVVDAVAPAFRLADLSTVNLETVLSSAPPETAYPGKRFILQSPPATIEGLKKLGVDVPSLANNHTRDFTDAGLADTRKALSAAGFPIVGLSDSDRPQPAYHTNIHGNEVTMLAYTSVDGDFVNDSYAHSHGGDAWQNKPRRWHFGSQVPDVARTIGAAWQVFDRLEPRLSPLESAALWRSITRVYPELQDWVARRGHSGAARWNPKTSPAEITATKNASLRLSPKKGLTIVQLHSGFQFQTASAKSTREMARAAIDAGADIVIAHHPHVLQGMEWYKGRLIAYSLGNFVFDQNFLATFASVFLRTVWEGRRLIEARLVPVEIDGYRPAIATGTAARRTLNGMWANSLRNVQAQRAPDQSVSTIPLVRDPDSRPAQFLFEHGTARVVANAPPEHPVPVTVQPHSDGAIPSGGLTRLDSQPGRSSPSNLSLGRDLFGWGRFEDNTADGVPDAATHWPPNTGPLIGGGALGEAGYLQLSGNSSGKLVRPVARIALPRHPDQATYTVRAKVRASAGATPLLRVTSYHFDDSDPTEDPDSRRLLDVDHTASVPSDGAWHDISFEISPADLGNGGNMVLLSVGVRGDSAMDTVDLDDLKFVEWRSAATGEWAPYDYVRNRGNTPVTATLHGLGD</sequence>
<evidence type="ECO:0000256" key="1">
    <source>
        <dbReference type="ARBA" id="ARBA00005662"/>
    </source>
</evidence>
<accession>A0A4V2YQP3</accession>
<evidence type="ECO:0000313" key="5">
    <source>
        <dbReference type="EMBL" id="TDD62847.1"/>
    </source>
</evidence>
<feature type="domain" description="Capsule synthesis protein CapA" evidence="4">
    <location>
        <begin position="120"/>
        <end position="443"/>
    </location>
</feature>
<dbReference type="Gene3D" id="3.60.21.10">
    <property type="match status" value="1"/>
</dbReference>
<keyword evidence="6" id="KW-1185">Reference proteome</keyword>
<protein>
    <submittedName>
        <fullName evidence="5">CapA family protein</fullName>
    </submittedName>
</protein>
<dbReference type="SUPFAM" id="SSF56300">
    <property type="entry name" value="Metallo-dependent phosphatases"/>
    <property type="match status" value="1"/>
</dbReference>
<proteinExistence type="inferred from homology"/>
<reference evidence="5 6" key="1">
    <citation type="submission" date="2019-03" db="EMBL/GenBank/DDBJ databases">
        <title>Draft genome sequences of novel Actinobacteria.</title>
        <authorList>
            <person name="Sahin N."/>
            <person name="Ay H."/>
            <person name="Saygin H."/>
        </authorList>
    </citation>
    <scope>NUCLEOTIDE SEQUENCE [LARGE SCALE GENOMIC DNA]</scope>
    <source>
        <strain evidence="5 6">JCM 13523</strain>
    </source>
</reference>
<evidence type="ECO:0000259" key="4">
    <source>
        <dbReference type="SMART" id="SM00854"/>
    </source>
</evidence>
<comment type="similarity">
    <text evidence="1">Belongs to the CapA family.</text>
</comment>
<evidence type="ECO:0000313" key="6">
    <source>
        <dbReference type="Proteomes" id="UP000295124"/>
    </source>
</evidence>
<evidence type="ECO:0000256" key="3">
    <source>
        <dbReference type="SAM" id="SignalP"/>
    </source>
</evidence>
<feature type="chain" id="PRO_5039083962" evidence="3">
    <location>
        <begin position="22"/>
        <end position="779"/>
    </location>
</feature>
<dbReference type="AlphaFoldDB" id="A0A4V2YQP3"/>
<gene>
    <name evidence="5" type="ORF">E1263_02225</name>
</gene>
<dbReference type="CDD" id="cd07381">
    <property type="entry name" value="MPP_CapA"/>
    <property type="match status" value="1"/>
</dbReference>
<dbReference type="InterPro" id="IPR052169">
    <property type="entry name" value="CW_Biosynth-Accessory"/>
</dbReference>
<evidence type="ECO:0000256" key="2">
    <source>
        <dbReference type="SAM" id="MobiDB-lite"/>
    </source>
</evidence>